<organism evidence="4">
    <name type="scientific">Timema bartmani</name>
    <dbReference type="NCBI Taxonomy" id="61472"/>
    <lineage>
        <taxon>Eukaryota</taxon>
        <taxon>Metazoa</taxon>
        <taxon>Ecdysozoa</taxon>
        <taxon>Arthropoda</taxon>
        <taxon>Hexapoda</taxon>
        <taxon>Insecta</taxon>
        <taxon>Pterygota</taxon>
        <taxon>Neoptera</taxon>
        <taxon>Polyneoptera</taxon>
        <taxon>Phasmatodea</taxon>
        <taxon>Timematodea</taxon>
        <taxon>Timematoidea</taxon>
        <taxon>Timematidae</taxon>
        <taxon>Timema</taxon>
    </lineage>
</organism>
<dbReference type="Pfam" id="PF00338">
    <property type="entry name" value="Ribosomal_S10"/>
    <property type="match status" value="1"/>
</dbReference>
<keyword evidence="2" id="KW-0687">Ribonucleoprotein</keyword>
<dbReference type="AlphaFoldDB" id="A0A7R9HWS8"/>
<proteinExistence type="predicted"/>
<dbReference type="GO" id="GO:1990904">
    <property type="term" value="C:ribonucleoprotein complex"/>
    <property type="evidence" value="ECO:0007669"/>
    <property type="project" value="UniProtKB-KW"/>
</dbReference>
<reference evidence="4" key="1">
    <citation type="submission" date="2020-11" db="EMBL/GenBank/DDBJ databases">
        <authorList>
            <person name="Tran Van P."/>
        </authorList>
    </citation>
    <scope>NUCLEOTIDE SEQUENCE</scope>
</reference>
<dbReference type="InterPro" id="IPR036838">
    <property type="entry name" value="Ribosomal_uS10_dom_sf"/>
</dbReference>
<dbReference type="InterPro" id="IPR027486">
    <property type="entry name" value="Ribosomal_uS10_dom"/>
</dbReference>
<dbReference type="EMBL" id="OD564605">
    <property type="protein sequence ID" value="CAD7439134.1"/>
    <property type="molecule type" value="Genomic_DNA"/>
</dbReference>
<protein>
    <recommendedName>
        <fullName evidence="3">Small ribosomal subunit protein uS10 domain-containing protein</fullName>
    </recommendedName>
</protein>
<dbReference type="PANTHER" id="PTHR13473:SF0">
    <property type="entry name" value="LARGE RIBOSOMAL SUBUNIT PROTEIN ML48"/>
    <property type="match status" value="1"/>
</dbReference>
<sequence>MSLNILLRQFQRQCTTIPSFRRLLPTCEMLRQYGIYEPDYLEKLKPNIPLYDTLNVQIKGYDYPVIEHYQKFVHHVAESMGIDVEDSWAIPPQHLNIQKYKPQSTLVEAEYKLYVYERNVQVVDLPSTVAPVFLEVIQAALPEGVSLSVHEHTQEHEELRYIPDSQLLELKTELDTLGGPSTKRK</sequence>
<name>A0A7R9HWS8_9NEOP</name>
<dbReference type="GO" id="GO:0005761">
    <property type="term" value="C:mitochondrial ribosome"/>
    <property type="evidence" value="ECO:0007669"/>
    <property type="project" value="InterPro"/>
</dbReference>
<gene>
    <name evidence="4" type="ORF">TBIB3V08_LOCUS1711</name>
</gene>
<dbReference type="Gene3D" id="3.30.70.600">
    <property type="entry name" value="Ribosomal protein S10 domain"/>
    <property type="match status" value="1"/>
</dbReference>
<keyword evidence="1" id="KW-0689">Ribosomal protein</keyword>
<dbReference type="InterPro" id="IPR027487">
    <property type="entry name" value="Ribosomal_mL48"/>
</dbReference>
<dbReference type="SMART" id="SM01403">
    <property type="entry name" value="Ribosomal_S10"/>
    <property type="match status" value="1"/>
</dbReference>
<evidence type="ECO:0000256" key="1">
    <source>
        <dbReference type="ARBA" id="ARBA00022980"/>
    </source>
</evidence>
<dbReference type="SUPFAM" id="SSF54999">
    <property type="entry name" value="Ribosomal protein S10"/>
    <property type="match status" value="1"/>
</dbReference>
<accession>A0A7R9HWS8</accession>
<evidence type="ECO:0000259" key="3">
    <source>
        <dbReference type="SMART" id="SM01403"/>
    </source>
</evidence>
<feature type="domain" description="Small ribosomal subunit protein uS10" evidence="3">
    <location>
        <begin position="55"/>
        <end position="150"/>
    </location>
</feature>
<evidence type="ECO:0000313" key="4">
    <source>
        <dbReference type="EMBL" id="CAD7439134.1"/>
    </source>
</evidence>
<dbReference type="PANTHER" id="PTHR13473">
    <property type="entry name" value="MITOCHONDRIAL RIBOSOMAL PROTEIN L48"/>
    <property type="match status" value="1"/>
</dbReference>
<evidence type="ECO:0000256" key="2">
    <source>
        <dbReference type="ARBA" id="ARBA00023274"/>
    </source>
</evidence>